<evidence type="ECO:0000313" key="2">
    <source>
        <dbReference type="EMBL" id="OKP85144.1"/>
    </source>
</evidence>
<dbReference type="InterPro" id="IPR058968">
    <property type="entry name" value="YoqH-like"/>
</dbReference>
<dbReference type="EMBL" id="LVWI01000048">
    <property type="protein sequence ID" value="OKP85144.1"/>
    <property type="molecule type" value="Genomic_DNA"/>
</dbReference>
<gene>
    <name evidence="2" type="ORF">A3844_17545</name>
</gene>
<feature type="chain" id="PRO_5046325836" evidence="1">
    <location>
        <begin position="24"/>
        <end position="154"/>
    </location>
</feature>
<sequence length="154" mass="16760">MKKPLLWICVLLLAAIFPVAVQAAPPESKYPCSLILSAKENMPVNAKGVALVYRVLRDVGGERTSLSIHAQYLPEPASLGNYDRYEGFAQVAGEISWRFRLHPAPAGTENPTWAGRIDDITGPLERASVQVRLSNSTTNTLGPIVLESVMSKCN</sequence>
<proteinExistence type="predicted"/>
<dbReference type="Proteomes" id="UP000186058">
    <property type="component" value="Unassembled WGS sequence"/>
</dbReference>
<organism evidence="2 3">
    <name type="scientific">Paenibacillus helianthi</name>
    <dbReference type="NCBI Taxonomy" id="1349432"/>
    <lineage>
        <taxon>Bacteria</taxon>
        <taxon>Bacillati</taxon>
        <taxon>Bacillota</taxon>
        <taxon>Bacilli</taxon>
        <taxon>Bacillales</taxon>
        <taxon>Paenibacillaceae</taxon>
        <taxon>Paenibacillus</taxon>
    </lineage>
</organism>
<feature type="signal peptide" evidence="1">
    <location>
        <begin position="1"/>
        <end position="23"/>
    </location>
</feature>
<protein>
    <submittedName>
        <fullName evidence="2">Uncharacterized protein</fullName>
    </submittedName>
</protein>
<name>A0ABX3EKS1_9BACL</name>
<reference evidence="2 3" key="1">
    <citation type="submission" date="2016-03" db="EMBL/GenBank/DDBJ databases">
        <authorList>
            <person name="Sant'Anna F.H."/>
            <person name="Ambrosini A."/>
            <person name="Souza R."/>
            <person name="Bach E."/>
            <person name="Fernandes G."/>
            <person name="Balsanelli E."/>
            <person name="Baura V.A."/>
            <person name="Souza E.M."/>
            <person name="Passaglia L."/>
        </authorList>
    </citation>
    <scope>NUCLEOTIDE SEQUENCE [LARGE SCALE GENOMIC DNA]</scope>
    <source>
        <strain evidence="2 3">P26E</strain>
    </source>
</reference>
<evidence type="ECO:0000313" key="3">
    <source>
        <dbReference type="Proteomes" id="UP000186058"/>
    </source>
</evidence>
<comment type="caution">
    <text evidence="2">The sequence shown here is derived from an EMBL/GenBank/DDBJ whole genome shotgun (WGS) entry which is preliminary data.</text>
</comment>
<accession>A0ABX3EKS1</accession>
<keyword evidence="1" id="KW-0732">Signal</keyword>
<evidence type="ECO:0000256" key="1">
    <source>
        <dbReference type="SAM" id="SignalP"/>
    </source>
</evidence>
<dbReference type="Pfam" id="PF26349">
    <property type="entry name" value="YoqH"/>
    <property type="match status" value="1"/>
</dbReference>
<keyword evidence="3" id="KW-1185">Reference proteome</keyword>